<dbReference type="UniPathway" id="UPA00238"/>
<evidence type="ECO:0000256" key="5">
    <source>
        <dbReference type="ARBA" id="ARBA00022801"/>
    </source>
</evidence>
<comment type="catalytic activity">
    <reaction evidence="8">
        <text>Hydrolysis of terminal non-reducing beta-D-fructofuranoside residues in beta-D-fructofuranosides.</text>
        <dbReference type="EC" id="3.2.1.26"/>
    </reaction>
</comment>
<comment type="subcellular location">
    <subcellularLocation>
        <location evidence="9">Cytoplasm</location>
    </subcellularLocation>
</comment>
<keyword evidence="9" id="KW-0119">Carbohydrate metabolism</keyword>
<dbReference type="CDD" id="cd18623">
    <property type="entry name" value="GH32_ScrB-like"/>
    <property type="match status" value="1"/>
</dbReference>
<evidence type="ECO:0000313" key="12">
    <source>
        <dbReference type="EMBL" id="RSU14793.1"/>
    </source>
</evidence>
<sequence length="461" mass="52804">MLDGNVEKSSYPVTYHVTPVKGLLNDPNGLVVFKGEYHVFYQWNPTGTTHENKVWGHVVSDDMVHWQRLPAALVPSEDYDKDGIYSGSAVVHEETMYVFYTGNVIEKDGTRKSYQCLALSEDGRHFVKQGPIFPHPAGYSRHVRDPKVWFDDEQSKWYLLLGAQTDDGKGTALLYSSRTLRDWQLLGEFFSEEELKKLSQRGFMWECPDFFYIGEAAFFLYSPQGIEEEGDCYQNIYQSVYLKVESLAAGAVIADSLMYELDWGFEFYAPQTFLTTDGRRMLYGWMGVMPPAKEQAVPTVKEGWLHHLSIPRQLDTRDGLLIQQPAAELKQLRAAHKQVDLSDSWRYCPSISTVELVFCFDSEAEDMTVRLQGETAITYSRDSRQLSLSRRDWLAQRTEYRNTTLDRPLTELRVFLDGSSLELFANHGESVASARFFEDGELEIVYEGCNKGNAVIHELKL</sequence>
<dbReference type="AlphaFoldDB" id="A0A430B394"/>
<dbReference type="InterPro" id="IPR023296">
    <property type="entry name" value="Glyco_hydro_beta-prop_sf"/>
</dbReference>
<dbReference type="InterPro" id="IPR013148">
    <property type="entry name" value="Glyco_hydro_32_N"/>
</dbReference>
<evidence type="ECO:0000256" key="3">
    <source>
        <dbReference type="ARBA" id="ARBA00012758"/>
    </source>
</evidence>
<evidence type="ECO:0000256" key="1">
    <source>
        <dbReference type="ARBA" id="ARBA00004914"/>
    </source>
</evidence>
<evidence type="ECO:0000256" key="7">
    <source>
        <dbReference type="ARBA" id="ARBA00033367"/>
    </source>
</evidence>
<dbReference type="OrthoDB" id="9759709at2"/>
<dbReference type="EMBL" id="NGKC01000001">
    <property type="protein sequence ID" value="RSU14793.1"/>
    <property type="molecule type" value="Genomic_DNA"/>
</dbReference>
<evidence type="ECO:0000259" key="11">
    <source>
        <dbReference type="Pfam" id="PF08244"/>
    </source>
</evidence>
<dbReference type="GO" id="GO:0004564">
    <property type="term" value="F:beta-fructofuranosidase activity"/>
    <property type="evidence" value="ECO:0007669"/>
    <property type="project" value="UniProtKB-EC"/>
</dbReference>
<dbReference type="PANTHER" id="PTHR43101:SF1">
    <property type="entry name" value="BETA-FRUCTOSIDASE"/>
    <property type="match status" value="1"/>
</dbReference>
<comment type="caution">
    <text evidence="12">The sequence shown here is derived from an EMBL/GenBank/DDBJ whole genome shotgun (WGS) entry which is preliminary data.</text>
</comment>
<protein>
    <recommendedName>
        <fullName evidence="4 8">Sucrose-6-phosphate hydrolase</fullName>
        <ecNumber evidence="3 8">3.2.1.26</ecNumber>
    </recommendedName>
    <alternativeName>
        <fullName evidence="7 9">Invertase</fullName>
    </alternativeName>
</protein>
<dbReference type="GO" id="GO:0005737">
    <property type="term" value="C:cytoplasm"/>
    <property type="evidence" value="ECO:0007669"/>
    <property type="project" value="UniProtKB-SubCell"/>
</dbReference>
<keyword evidence="9" id="KW-0963">Cytoplasm</keyword>
<dbReference type="PANTHER" id="PTHR43101">
    <property type="entry name" value="BETA-FRUCTOSIDASE"/>
    <property type="match status" value="1"/>
</dbReference>
<dbReference type="Gene3D" id="2.60.120.560">
    <property type="entry name" value="Exo-inulinase, domain 1"/>
    <property type="match status" value="1"/>
</dbReference>
<dbReference type="NCBIfam" id="TIGR01322">
    <property type="entry name" value="scrB_fam"/>
    <property type="match status" value="1"/>
</dbReference>
<evidence type="ECO:0000259" key="10">
    <source>
        <dbReference type="Pfam" id="PF00251"/>
    </source>
</evidence>
<keyword evidence="6 8" id="KW-0326">Glycosidase</keyword>
<evidence type="ECO:0000256" key="9">
    <source>
        <dbReference type="RuleBase" id="RU365015"/>
    </source>
</evidence>
<dbReference type="InterPro" id="IPR006232">
    <property type="entry name" value="Suc6P_hydrolase"/>
</dbReference>
<dbReference type="InterPro" id="IPR051214">
    <property type="entry name" value="GH32_Enzymes"/>
</dbReference>
<evidence type="ECO:0000256" key="6">
    <source>
        <dbReference type="ARBA" id="ARBA00023295"/>
    </source>
</evidence>
<comment type="function">
    <text evidence="9">Enables the bacterium to metabolize sucrose as a sole carbon source.</text>
</comment>
<gene>
    <name evidence="12" type="ORF">CBF27_02110</name>
</gene>
<proteinExistence type="inferred from homology"/>
<dbReference type="EC" id="3.2.1.26" evidence="3 8"/>
<dbReference type="InterPro" id="IPR018053">
    <property type="entry name" value="Glyco_hydro_32_AS"/>
</dbReference>
<dbReference type="SMART" id="SM00640">
    <property type="entry name" value="Glyco_32"/>
    <property type="match status" value="1"/>
</dbReference>
<dbReference type="InterPro" id="IPR001362">
    <property type="entry name" value="Glyco_hydro_32"/>
</dbReference>
<dbReference type="Pfam" id="PF00251">
    <property type="entry name" value="Glyco_hydro_32N"/>
    <property type="match status" value="1"/>
</dbReference>
<comment type="similarity">
    <text evidence="2 8">Belongs to the glycosyl hydrolase 32 family.</text>
</comment>
<dbReference type="Gene3D" id="2.115.10.20">
    <property type="entry name" value="Glycosyl hydrolase domain, family 43"/>
    <property type="match status" value="1"/>
</dbReference>
<dbReference type="SUPFAM" id="SSF49899">
    <property type="entry name" value="Concanavalin A-like lectins/glucanases"/>
    <property type="match status" value="1"/>
</dbReference>
<name>A0A430B394_9ENTE</name>
<dbReference type="Pfam" id="PF08244">
    <property type="entry name" value="Glyco_hydro_32C"/>
    <property type="match status" value="1"/>
</dbReference>
<keyword evidence="13" id="KW-1185">Reference proteome</keyword>
<dbReference type="PROSITE" id="PS00609">
    <property type="entry name" value="GLYCOSYL_HYDROL_F32"/>
    <property type="match status" value="1"/>
</dbReference>
<dbReference type="RefSeq" id="WP_126811886.1">
    <property type="nucleotide sequence ID" value="NZ_NGKC01000001.1"/>
</dbReference>
<evidence type="ECO:0000256" key="8">
    <source>
        <dbReference type="RuleBase" id="RU362110"/>
    </source>
</evidence>
<reference evidence="12 13" key="1">
    <citation type="submission" date="2017-05" db="EMBL/GenBank/DDBJ databases">
        <title>Vagococcus spp. assemblies.</title>
        <authorList>
            <person name="Gulvik C.A."/>
        </authorList>
    </citation>
    <scope>NUCLEOTIDE SEQUENCE [LARGE SCALE GENOMIC DNA]</scope>
    <source>
        <strain evidence="12 13">LMG 24798</strain>
    </source>
</reference>
<accession>A0A430B394</accession>
<dbReference type="GO" id="GO:0005985">
    <property type="term" value="P:sucrose metabolic process"/>
    <property type="evidence" value="ECO:0007669"/>
    <property type="project" value="UniProtKB-UniPathway"/>
</dbReference>
<feature type="domain" description="Glycosyl hydrolase family 32 C-terminal" evidence="11">
    <location>
        <begin position="353"/>
        <end position="445"/>
    </location>
</feature>
<dbReference type="Proteomes" id="UP000286773">
    <property type="component" value="Unassembled WGS sequence"/>
</dbReference>
<dbReference type="InterPro" id="IPR013320">
    <property type="entry name" value="ConA-like_dom_sf"/>
</dbReference>
<evidence type="ECO:0000256" key="2">
    <source>
        <dbReference type="ARBA" id="ARBA00009902"/>
    </source>
</evidence>
<organism evidence="12 13">
    <name type="scientific">Vagococcus acidifermentans</name>
    <dbReference type="NCBI Taxonomy" id="564710"/>
    <lineage>
        <taxon>Bacteria</taxon>
        <taxon>Bacillati</taxon>
        <taxon>Bacillota</taxon>
        <taxon>Bacilli</taxon>
        <taxon>Lactobacillales</taxon>
        <taxon>Enterococcaceae</taxon>
        <taxon>Vagococcus</taxon>
    </lineage>
</organism>
<dbReference type="SUPFAM" id="SSF75005">
    <property type="entry name" value="Arabinanase/levansucrase/invertase"/>
    <property type="match status" value="1"/>
</dbReference>
<feature type="domain" description="Glycosyl hydrolase family 32 N-terminal" evidence="10">
    <location>
        <begin position="16"/>
        <end position="325"/>
    </location>
</feature>
<dbReference type="InterPro" id="IPR013189">
    <property type="entry name" value="Glyco_hydro_32_C"/>
</dbReference>
<comment type="pathway">
    <text evidence="1 9">Glycan biosynthesis; sucrose metabolism.</text>
</comment>
<evidence type="ECO:0000313" key="13">
    <source>
        <dbReference type="Proteomes" id="UP000286773"/>
    </source>
</evidence>
<keyword evidence="5 8" id="KW-0378">Hydrolase</keyword>
<evidence type="ECO:0000256" key="4">
    <source>
        <dbReference type="ARBA" id="ARBA00019623"/>
    </source>
</evidence>